<dbReference type="PANTHER" id="PTHR45947:SF3">
    <property type="entry name" value="SULFOQUINOVOSYL TRANSFERASE SQD2"/>
    <property type="match status" value="1"/>
</dbReference>
<dbReference type="SUPFAM" id="SSF53756">
    <property type="entry name" value="UDP-Glycosyltransferase/glycogen phosphorylase"/>
    <property type="match status" value="1"/>
</dbReference>
<evidence type="ECO:0000313" key="2">
    <source>
        <dbReference type="EMBL" id="MCR9016489.1"/>
    </source>
</evidence>
<keyword evidence="3" id="KW-1185">Reference proteome</keyword>
<dbReference type="CDD" id="cd03801">
    <property type="entry name" value="GT4_PimA-like"/>
    <property type="match status" value="1"/>
</dbReference>
<dbReference type="AlphaFoldDB" id="A0A9X2SZI7"/>
<organism evidence="2 3">
    <name type="scientific">Aquiflexum gelatinilyticum</name>
    <dbReference type="NCBI Taxonomy" id="2961943"/>
    <lineage>
        <taxon>Bacteria</taxon>
        <taxon>Pseudomonadati</taxon>
        <taxon>Bacteroidota</taxon>
        <taxon>Cytophagia</taxon>
        <taxon>Cytophagales</taxon>
        <taxon>Cyclobacteriaceae</taxon>
        <taxon>Aquiflexum</taxon>
    </lineage>
</organism>
<sequence>MKSILFTQTDNVELMVVGGNPLGGAVVETFVWMKALHELGYSVIQSRNLGDERALKPGFDWITFQPSYDPNKGIKWLRWVSYRFPRYFQHLKNANPDFVYESIPTWSSFFTAIMCKMLGVKLILRIANDNMLDKRILITHTPGRRFLIYRAFGLAEFIFPQNKYQFSRLTEMFPGKRIHLLYNPFVIDAQYLVPKKAMNGYVAWVANFRFQKNLKLLHELAEEFKEYRFKIAGAPLLPLDDETSTYLNKLREMENVEFVGTIGRESILDFFSKSIFLLNTSRYEGFSNTFLEAMATGTPILTSNSVNPDGIIDTYELGLVYSTAEDLRKQIKSVDENVYGRMSNNCCEYINMHHGHIQIGKDFISILENNN</sequence>
<dbReference type="Proteomes" id="UP001142175">
    <property type="component" value="Unassembled WGS sequence"/>
</dbReference>
<dbReference type="PANTHER" id="PTHR45947">
    <property type="entry name" value="SULFOQUINOVOSYL TRANSFERASE SQD2"/>
    <property type="match status" value="1"/>
</dbReference>
<evidence type="ECO:0000259" key="1">
    <source>
        <dbReference type="Pfam" id="PF00534"/>
    </source>
</evidence>
<dbReference type="InterPro" id="IPR050194">
    <property type="entry name" value="Glycosyltransferase_grp1"/>
</dbReference>
<evidence type="ECO:0000313" key="3">
    <source>
        <dbReference type="Proteomes" id="UP001142175"/>
    </source>
</evidence>
<dbReference type="Gene3D" id="3.40.50.2000">
    <property type="entry name" value="Glycogen Phosphorylase B"/>
    <property type="match status" value="1"/>
</dbReference>
<comment type="caution">
    <text evidence="2">The sequence shown here is derived from an EMBL/GenBank/DDBJ whole genome shotgun (WGS) entry which is preliminary data.</text>
</comment>
<feature type="domain" description="Glycosyl transferase family 1" evidence="1">
    <location>
        <begin position="199"/>
        <end position="337"/>
    </location>
</feature>
<dbReference type="InterPro" id="IPR001296">
    <property type="entry name" value="Glyco_trans_1"/>
</dbReference>
<dbReference type="EMBL" id="JANSUY010000015">
    <property type="protein sequence ID" value="MCR9016489.1"/>
    <property type="molecule type" value="Genomic_DNA"/>
</dbReference>
<proteinExistence type="predicted"/>
<dbReference type="GO" id="GO:0016757">
    <property type="term" value="F:glycosyltransferase activity"/>
    <property type="evidence" value="ECO:0007669"/>
    <property type="project" value="InterPro"/>
</dbReference>
<accession>A0A9X2SZI7</accession>
<dbReference type="Pfam" id="PF00534">
    <property type="entry name" value="Glycos_transf_1"/>
    <property type="match status" value="1"/>
</dbReference>
<name>A0A9X2SZI7_9BACT</name>
<reference evidence="2" key="1">
    <citation type="submission" date="2022-08" db="EMBL/GenBank/DDBJ databases">
        <authorList>
            <person name="Zhang D."/>
        </authorList>
    </citation>
    <scope>NUCLEOTIDE SEQUENCE</scope>
    <source>
        <strain evidence="2">XJ19-11</strain>
    </source>
</reference>
<gene>
    <name evidence="2" type="ORF">NU887_15710</name>
</gene>
<protein>
    <submittedName>
        <fullName evidence="2">Glycosyltransferase family 4 protein</fullName>
    </submittedName>
</protein>
<dbReference type="RefSeq" id="WP_258424334.1">
    <property type="nucleotide sequence ID" value="NZ_JANSUY010000015.1"/>
</dbReference>